<name>A0A2Z7B0G9_9LAMI</name>
<organism evidence="1 2">
    <name type="scientific">Dorcoceras hygrometricum</name>
    <dbReference type="NCBI Taxonomy" id="472368"/>
    <lineage>
        <taxon>Eukaryota</taxon>
        <taxon>Viridiplantae</taxon>
        <taxon>Streptophyta</taxon>
        <taxon>Embryophyta</taxon>
        <taxon>Tracheophyta</taxon>
        <taxon>Spermatophyta</taxon>
        <taxon>Magnoliopsida</taxon>
        <taxon>eudicotyledons</taxon>
        <taxon>Gunneridae</taxon>
        <taxon>Pentapetalae</taxon>
        <taxon>asterids</taxon>
        <taxon>lamiids</taxon>
        <taxon>Lamiales</taxon>
        <taxon>Gesneriaceae</taxon>
        <taxon>Didymocarpoideae</taxon>
        <taxon>Trichosporeae</taxon>
        <taxon>Loxocarpinae</taxon>
        <taxon>Dorcoceras</taxon>
    </lineage>
</organism>
<gene>
    <name evidence="1" type="ORF">F511_22132</name>
</gene>
<accession>A0A2Z7B0G9</accession>
<dbReference type="Proteomes" id="UP000250235">
    <property type="component" value="Unassembled WGS sequence"/>
</dbReference>
<evidence type="ECO:0000313" key="2">
    <source>
        <dbReference type="Proteomes" id="UP000250235"/>
    </source>
</evidence>
<keyword evidence="2" id="KW-1185">Reference proteome</keyword>
<sequence>MLPTTNQTQQSSRTYPVASYPVASYPVATIQSQGSKPKAGRLLTTGTRLNPQNAAFQLIQTTSRCSLDCFEEKADIEGIEMSPSVSSVAGVSTSSFGLVGTTAFGLAKKTQLKLCHDTLATVHRTLSPSIADDRLLRIGVRVVDLDSYY</sequence>
<proteinExistence type="predicted"/>
<dbReference type="EMBL" id="KV011966">
    <property type="protein sequence ID" value="KZV25159.1"/>
    <property type="molecule type" value="Genomic_DNA"/>
</dbReference>
<protein>
    <submittedName>
        <fullName evidence="1">Uncharacterized protein</fullName>
    </submittedName>
</protein>
<evidence type="ECO:0000313" key="1">
    <source>
        <dbReference type="EMBL" id="KZV25159.1"/>
    </source>
</evidence>
<reference evidence="1 2" key="1">
    <citation type="journal article" date="2015" name="Proc. Natl. Acad. Sci. U.S.A.">
        <title>The resurrection genome of Boea hygrometrica: A blueprint for survival of dehydration.</title>
        <authorList>
            <person name="Xiao L."/>
            <person name="Yang G."/>
            <person name="Zhang L."/>
            <person name="Yang X."/>
            <person name="Zhao S."/>
            <person name="Ji Z."/>
            <person name="Zhou Q."/>
            <person name="Hu M."/>
            <person name="Wang Y."/>
            <person name="Chen M."/>
            <person name="Xu Y."/>
            <person name="Jin H."/>
            <person name="Xiao X."/>
            <person name="Hu G."/>
            <person name="Bao F."/>
            <person name="Hu Y."/>
            <person name="Wan P."/>
            <person name="Li L."/>
            <person name="Deng X."/>
            <person name="Kuang T."/>
            <person name="Xiang C."/>
            <person name="Zhu J.K."/>
            <person name="Oliver M.J."/>
            <person name="He Y."/>
        </authorList>
    </citation>
    <scope>NUCLEOTIDE SEQUENCE [LARGE SCALE GENOMIC DNA]</scope>
    <source>
        <strain evidence="2">cv. XS01</strain>
    </source>
</reference>
<dbReference type="AlphaFoldDB" id="A0A2Z7B0G9"/>